<dbReference type="PROSITE" id="PS50011">
    <property type="entry name" value="PROTEIN_KINASE_DOM"/>
    <property type="match status" value="1"/>
</dbReference>
<dbReference type="GO" id="GO:0007224">
    <property type="term" value="P:smoothened signaling pathway"/>
    <property type="evidence" value="ECO:0007669"/>
    <property type="project" value="TreeGrafter"/>
</dbReference>
<dbReference type="AlphaFoldDB" id="A0A8C6T3H1"/>
<dbReference type="Proteomes" id="UP000694523">
    <property type="component" value="Unplaced"/>
</dbReference>
<dbReference type="PANTHER" id="PTHR24058:SF53">
    <property type="entry name" value="HOMEODOMAIN-INTERACTING PROTEIN KINASE 2"/>
    <property type="match status" value="1"/>
</dbReference>
<evidence type="ECO:0000256" key="1">
    <source>
        <dbReference type="ARBA" id="ARBA00022527"/>
    </source>
</evidence>
<protein>
    <recommendedName>
        <fullName evidence="7">Protein kinase domain-containing protein</fullName>
    </recommendedName>
</protein>
<feature type="domain" description="Protein kinase" evidence="7">
    <location>
        <begin position="19"/>
        <end position="267"/>
    </location>
</feature>
<evidence type="ECO:0000313" key="8">
    <source>
        <dbReference type="Ensembl" id="ENSNMLP00000015019.1"/>
    </source>
</evidence>
<proteinExistence type="predicted"/>
<dbReference type="Pfam" id="PF00069">
    <property type="entry name" value="Pkinase"/>
    <property type="match status" value="1"/>
</dbReference>
<accession>A0A8C6T3H1</accession>
<feature type="region of interest" description="Disordered" evidence="6">
    <location>
        <begin position="276"/>
        <end position="329"/>
    </location>
</feature>
<dbReference type="GO" id="GO:0003714">
    <property type="term" value="F:transcription corepressor activity"/>
    <property type="evidence" value="ECO:0007669"/>
    <property type="project" value="TreeGrafter"/>
</dbReference>
<sequence>MWPERTNQEEEDDDPADMYDQLELMGEGRYGKVMKCLNKETGEIVALKAMKICENTDYVVAKEVFMLDKVSTLDPDADNIIRFNKYFKSTEGLHCMEFELLDLSIRLMAKNLLISLQGLRRVGVIHTDVKPDNVMYVDQQNEPFRVKLIDFGVATLAERAKTGKIMQPIAYRAPEVTLGLPLSEAVDMWSLGCCLLEWYLSFLPFPADSPYDHLKMITHLMGVPHGELLKQAILKEVSEYTQTTGKMFNVDPDKRITPAEALRHSFIIMTSGTEMPSTSTYGIDETPENAHEESDFASSRSKRSDGQAVVSTRSTEKHQRPNSPVTVRPASIKHDCQGLHSPEVTPTSLNVTTISRTPGKVTEESEIVIRNLQH</sequence>
<dbReference type="Gene3D" id="3.30.200.20">
    <property type="entry name" value="Phosphorylase Kinase, domain 1"/>
    <property type="match status" value="1"/>
</dbReference>
<dbReference type="GO" id="GO:0042771">
    <property type="term" value="P:intrinsic apoptotic signaling pathway in response to DNA damage by p53 class mediator"/>
    <property type="evidence" value="ECO:0007669"/>
    <property type="project" value="TreeGrafter"/>
</dbReference>
<dbReference type="GO" id="GO:0046332">
    <property type="term" value="F:SMAD binding"/>
    <property type="evidence" value="ECO:0007669"/>
    <property type="project" value="TreeGrafter"/>
</dbReference>
<evidence type="ECO:0000256" key="5">
    <source>
        <dbReference type="ARBA" id="ARBA00022840"/>
    </source>
</evidence>
<evidence type="ECO:0000256" key="6">
    <source>
        <dbReference type="SAM" id="MobiDB-lite"/>
    </source>
</evidence>
<evidence type="ECO:0000313" key="9">
    <source>
        <dbReference type="Proteomes" id="UP000694523"/>
    </source>
</evidence>
<dbReference type="InterPro" id="IPR050494">
    <property type="entry name" value="Ser_Thr_dual-spec_kinase"/>
</dbReference>
<dbReference type="GO" id="GO:0004713">
    <property type="term" value="F:protein tyrosine kinase activity"/>
    <property type="evidence" value="ECO:0007669"/>
    <property type="project" value="TreeGrafter"/>
</dbReference>
<keyword evidence="1" id="KW-0723">Serine/threonine-protein kinase</keyword>
<evidence type="ECO:0000256" key="4">
    <source>
        <dbReference type="ARBA" id="ARBA00022777"/>
    </source>
</evidence>
<dbReference type="Gene3D" id="1.10.510.10">
    <property type="entry name" value="Transferase(Phosphotransferase) domain 1"/>
    <property type="match status" value="1"/>
</dbReference>
<keyword evidence="5" id="KW-0067">ATP-binding</keyword>
<dbReference type="SUPFAM" id="SSF56112">
    <property type="entry name" value="Protein kinase-like (PK-like)"/>
    <property type="match status" value="1"/>
</dbReference>
<dbReference type="Ensembl" id="ENSNMLT00000016875.1">
    <property type="protein sequence ID" value="ENSNMLP00000015019.1"/>
    <property type="gene ID" value="ENSNMLG00000009966.1"/>
</dbReference>
<keyword evidence="9" id="KW-1185">Reference proteome</keyword>
<dbReference type="PROSITE" id="PS00108">
    <property type="entry name" value="PROTEIN_KINASE_ST"/>
    <property type="match status" value="1"/>
</dbReference>
<evidence type="ECO:0000256" key="2">
    <source>
        <dbReference type="ARBA" id="ARBA00022679"/>
    </source>
</evidence>
<keyword evidence="3" id="KW-0547">Nucleotide-binding</keyword>
<keyword evidence="2" id="KW-0808">Transferase</keyword>
<dbReference type="GO" id="GO:0004674">
    <property type="term" value="F:protein serine/threonine kinase activity"/>
    <property type="evidence" value="ECO:0007669"/>
    <property type="project" value="UniProtKB-KW"/>
</dbReference>
<keyword evidence="4" id="KW-0418">Kinase</keyword>
<evidence type="ECO:0000259" key="7">
    <source>
        <dbReference type="PROSITE" id="PS50011"/>
    </source>
</evidence>
<dbReference type="SMART" id="SM00220">
    <property type="entry name" value="S_TKc"/>
    <property type="match status" value="1"/>
</dbReference>
<dbReference type="GO" id="GO:0005737">
    <property type="term" value="C:cytoplasm"/>
    <property type="evidence" value="ECO:0007669"/>
    <property type="project" value="TreeGrafter"/>
</dbReference>
<dbReference type="PANTHER" id="PTHR24058">
    <property type="entry name" value="DUAL SPECIFICITY PROTEIN KINASE"/>
    <property type="match status" value="1"/>
</dbReference>
<dbReference type="InterPro" id="IPR000719">
    <property type="entry name" value="Prot_kinase_dom"/>
</dbReference>
<dbReference type="GO" id="GO:0003713">
    <property type="term" value="F:transcription coactivator activity"/>
    <property type="evidence" value="ECO:0007669"/>
    <property type="project" value="TreeGrafter"/>
</dbReference>
<dbReference type="InterPro" id="IPR008271">
    <property type="entry name" value="Ser/Thr_kinase_AS"/>
</dbReference>
<name>A0A8C6T3H1_9GOBI</name>
<dbReference type="GO" id="GO:0005524">
    <property type="term" value="F:ATP binding"/>
    <property type="evidence" value="ECO:0007669"/>
    <property type="project" value="UniProtKB-KW"/>
</dbReference>
<reference evidence="8" key="2">
    <citation type="submission" date="2025-09" db="UniProtKB">
        <authorList>
            <consortium name="Ensembl"/>
        </authorList>
    </citation>
    <scope>IDENTIFICATION</scope>
</reference>
<dbReference type="GO" id="GO:0045944">
    <property type="term" value="P:positive regulation of transcription by RNA polymerase II"/>
    <property type="evidence" value="ECO:0007669"/>
    <property type="project" value="TreeGrafter"/>
</dbReference>
<evidence type="ECO:0000256" key="3">
    <source>
        <dbReference type="ARBA" id="ARBA00022741"/>
    </source>
</evidence>
<organism evidence="8 9">
    <name type="scientific">Neogobius melanostomus</name>
    <name type="common">round goby</name>
    <dbReference type="NCBI Taxonomy" id="47308"/>
    <lineage>
        <taxon>Eukaryota</taxon>
        <taxon>Metazoa</taxon>
        <taxon>Chordata</taxon>
        <taxon>Craniata</taxon>
        <taxon>Vertebrata</taxon>
        <taxon>Euteleostomi</taxon>
        <taxon>Actinopterygii</taxon>
        <taxon>Neopterygii</taxon>
        <taxon>Teleostei</taxon>
        <taxon>Neoteleostei</taxon>
        <taxon>Acanthomorphata</taxon>
        <taxon>Gobiaria</taxon>
        <taxon>Gobiiformes</taxon>
        <taxon>Gobioidei</taxon>
        <taxon>Gobiidae</taxon>
        <taxon>Benthophilinae</taxon>
        <taxon>Neogobiini</taxon>
        <taxon>Neogobius</taxon>
    </lineage>
</organism>
<dbReference type="InterPro" id="IPR011009">
    <property type="entry name" value="Kinase-like_dom_sf"/>
</dbReference>
<dbReference type="GO" id="GO:0016605">
    <property type="term" value="C:PML body"/>
    <property type="evidence" value="ECO:0007669"/>
    <property type="project" value="TreeGrafter"/>
</dbReference>
<reference evidence="8" key="1">
    <citation type="submission" date="2025-08" db="UniProtKB">
        <authorList>
            <consortium name="Ensembl"/>
        </authorList>
    </citation>
    <scope>IDENTIFICATION</scope>
</reference>